<sequence length="298" mass="32948">MNSVLEFIGVERAYKQGVPVLDGITFSMAAGEVAGLLGRNGAGKTTLIRIAMGMLKPQAGQVRVFGLDPARDAVEIKRRLGFVAEDQVLPAWARVQELIDFHRYLFPRWDEALERQLAERFELRRGEKIKNLSKGQARQVALLLAVCHRPELLVLDEPAGGLDPVVRREFLETSIELLNREGTAILFSSHHMGDVERLAGRVVLLDGGRVRIDSDLDQLRERHCVALVSKGAVSSAAVLEEMPGCLRARTQGESWHAVFAGDPAEVEQRIRLGLGSNGVRCSRVPLEELFIEFVGAQQ</sequence>
<dbReference type="Proteomes" id="UP000593892">
    <property type="component" value="Chromosome"/>
</dbReference>
<dbReference type="PANTHER" id="PTHR42939">
    <property type="entry name" value="ABC TRANSPORTER ATP-BINDING PROTEIN ALBC-RELATED"/>
    <property type="match status" value="1"/>
</dbReference>
<dbReference type="SUPFAM" id="SSF52540">
    <property type="entry name" value="P-loop containing nucleoside triphosphate hydrolases"/>
    <property type="match status" value="1"/>
</dbReference>
<evidence type="ECO:0000313" key="6">
    <source>
        <dbReference type="Proteomes" id="UP000593892"/>
    </source>
</evidence>
<protein>
    <submittedName>
        <fullName evidence="5">ABC transporter ATP-binding protein</fullName>
    </submittedName>
</protein>
<dbReference type="InterPro" id="IPR003439">
    <property type="entry name" value="ABC_transporter-like_ATP-bd"/>
</dbReference>
<dbReference type="Pfam" id="PF00005">
    <property type="entry name" value="ABC_tran"/>
    <property type="match status" value="1"/>
</dbReference>
<dbReference type="GO" id="GO:0016887">
    <property type="term" value="F:ATP hydrolysis activity"/>
    <property type="evidence" value="ECO:0007669"/>
    <property type="project" value="InterPro"/>
</dbReference>
<evidence type="ECO:0000256" key="1">
    <source>
        <dbReference type="ARBA" id="ARBA00022448"/>
    </source>
</evidence>
<feature type="domain" description="ABC transporter" evidence="4">
    <location>
        <begin position="5"/>
        <end position="232"/>
    </location>
</feature>
<organism evidence="5 6">
    <name type="scientific">Paludibaculum fermentans</name>
    <dbReference type="NCBI Taxonomy" id="1473598"/>
    <lineage>
        <taxon>Bacteria</taxon>
        <taxon>Pseudomonadati</taxon>
        <taxon>Acidobacteriota</taxon>
        <taxon>Terriglobia</taxon>
        <taxon>Bryobacterales</taxon>
        <taxon>Bryobacteraceae</taxon>
        <taxon>Paludibaculum</taxon>
    </lineage>
</organism>
<dbReference type="SMART" id="SM00382">
    <property type="entry name" value="AAA"/>
    <property type="match status" value="1"/>
</dbReference>
<dbReference type="InterPro" id="IPR027417">
    <property type="entry name" value="P-loop_NTPase"/>
</dbReference>
<gene>
    <name evidence="5" type="ORF">IRI77_08950</name>
</gene>
<keyword evidence="3 5" id="KW-0067">ATP-binding</keyword>
<dbReference type="RefSeq" id="WP_194451726.1">
    <property type="nucleotide sequence ID" value="NZ_CP063849.1"/>
</dbReference>
<evidence type="ECO:0000313" key="5">
    <source>
        <dbReference type="EMBL" id="QOY90064.1"/>
    </source>
</evidence>
<keyword evidence="1" id="KW-0813">Transport</keyword>
<evidence type="ECO:0000259" key="4">
    <source>
        <dbReference type="PROSITE" id="PS50893"/>
    </source>
</evidence>
<dbReference type="Gene3D" id="3.40.50.300">
    <property type="entry name" value="P-loop containing nucleotide triphosphate hydrolases"/>
    <property type="match status" value="1"/>
</dbReference>
<name>A0A7S7NUP2_PALFE</name>
<proteinExistence type="predicted"/>
<dbReference type="EMBL" id="CP063849">
    <property type="protein sequence ID" value="QOY90064.1"/>
    <property type="molecule type" value="Genomic_DNA"/>
</dbReference>
<dbReference type="PROSITE" id="PS50893">
    <property type="entry name" value="ABC_TRANSPORTER_2"/>
    <property type="match status" value="1"/>
</dbReference>
<evidence type="ECO:0000256" key="3">
    <source>
        <dbReference type="ARBA" id="ARBA00022840"/>
    </source>
</evidence>
<keyword evidence="6" id="KW-1185">Reference proteome</keyword>
<accession>A0A7S7NUP2</accession>
<dbReference type="InterPro" id="IPR051782">
    <property type="entry name" value="ABC_Transporter_VariousFunc"/>
</dbReference>
<dbReference type="AlphaFoldDB" id="A0A7S7NUP2"/>
<dbReference type="CDD" id="cd03230">
    <property type="entry name" value="ABC_DR_subfamily_A"/>
    <property type="match status" value="1"/>
</dbReference>
<dbReference type="KEGG" id="pfer:IRI77_08950"/>
<evidence type="ECO:0000256" key="2">
    <source>
        <dbReference type="ARBA" id="ARBA00022741"/>
    </source>
</evidence>
<dbReference type="InterPro" id="IPR003593">
    <property type="entry name" value="AAA+_ATPase"/>
</dbReference>
<dbReference type="PANTHER" id="PTHR42939:SF1">
    <property type="entry name" value="ABC TRANSPORTER ATP-BINDING PROTEIN ALBC-RELATED"/>
    <property type="match status" value="1"/>
</dbReference>
<keyword evidence="2" id="KW-0547">Nucleotide-binding</keyword>
<reference evidence="5 6" key="1">
    <citation type="submission" date="2020-10" db="EMBL/GenBank/DDBJ databases">
        <title>Complete genome sequence of Paludibaculum fermentans P105T, a facultatively anaerobic acidobacterium capable of dissimilatory Fe(III) reduction.</title>
        <authorList>
            <person name="Dedysh S.N."/>
            <person name="Beletsky A.V."/>
            <person name="Kulichevskaya I.S."/>
            <person name="Mardanov A.V."/>
            <person name="Ravin N.V."/>
        </authorList>
    </citation>
    <scope>NUCLEOTIDE SEQUENCE [LARGE SCALE GENOMIC DNA]</scope>
    <source>
        <strain evidence="5 6">P105</strain>
    </source>
</reference>
<dbReference type="GO" id="GO:0005524">
    <property type="term" value="F:ATP binding"/>
    <property type="evidence" value="ECO:0007669"/>
    <property type="project" value="UniProtKB-KW"/>
</dbReference>